<dbReference type="NCBIfam" id="NF041196">
    <property type="entry name" value="ScbR_bind_reg"/>
    <property type="match status" value="1"/>
</dbReference>
<feature type="compositionally biased region" description="Pro residues" evidence="5">
    <location>
        <begin position="203"/>
        <end position="227"/>
    </location>
</feature>
<evidence type="ECO:0000256" key="4">
    <source>
        <dbReference type="PROSITE-ProRule" id="PRU00335"/>
    </source>
</evidence>
<dbReference type="GO" id="GO:0003677">
    <property type="term" value="F:DNA binding"/>
    <property type="evidence" value="ECO:0007669"/>
    <property type="project" value="UniProtKB-UniRule"/>
</dbReference>
<dbReference type="PANTHER" id="PTHR47506">
    <property type="entry name" value="TRANSCRIPTIONAL REGULATORY PROTEIN"/>
    <property type="match status" value="1"/>
</dbReference>
<evidence type="ECO:0000256" key="3">
    <source>
        <dbReference type="ARBA" id="ARBA00023163"/>
    </source>
</evidence>
<dbReference type="InterPro" id="IPR036271">
    <property type="entry name" value="Tet_transcr_reg_TetR-rel_C_sf"/>
</dbReference>
<dbReference type="PRINTS" id="PR00455">
    <property type="entry name" value="HTHTETR"/>
</dbReference>
<dbReference type="Pfam" id="PF21935">
    <property type="entry name" value="TetR_C_45"/>
    <property type="match status" value="1"/>
</dbReference>
<dbReference type="InterPro" id="IPR047923">
    <property type="entry name" value="ArpA-like"/>
</dbReference>
<evidence type="ECO:0000313" key="7">
    <source>
        <dbReference type="EMBL" id="SDE81718.1"/>
    </source>
</evidence>
<dbReference type="Pfam" id="PF00440">
    <property type="entry name" value="TetR_N"/>
    <property type="match status" value="1"/>
</dbReference>
<dbReference type="InterPro" id="IPR001647">
    <property type="entry name" value="HTH_TetR"/>
</dbReference>
<dbReference type="Gene3D" id="1.10.357.10">
    <property type="entry name" value="Tetracycline Repressor, domain 2"/>
    <property type="match status" value="1"/>
</dbReference>
<accession>A0A1G7G0N5</accession>
<dbReference type="EMBL" id="FNAX01000004">
    <property type="protein sequence ID" value="SDE81718.1"/>
    <property type="molecule type" value="Genomic_DNA"/>
</dbReference>
<feature type="DNA-binding region" description="H-T-H motif" evidence="4">
    <location>
        <begin position="33"/>
        <end position="52"/>
    </location>
</feature>
<dbReference type="Proteomes" id="UP000198614">
    <property type="component" value="Unassembled WGS sequence"/>
</dbReference>
<keyword evidence="2 4" id="KW-0238">DNA-binding</keyword>
<evidence type="ECO:0000256" key="2">
    <source>
        <dbReference type="ARBA" id="ARBA00023125"/>
    </source>
</evidence>
<evidence type="ECO:0000256" key="5">
    <source>
        <dbReference type="SAM" id="MobiDB-lite"/>
    </source>
</evidence>
<name>A0A1G7G0N5_9ACTN</name>
<dbReference type="AlphaFoldDB" id="A0A1G7G0N5"/>
<keyword evidence="3" id="KW-0804">Transcription</keyword>
<dbReference type="PANTHER" id="PTHR47506:SF6">
    <property type="entry name" value="HTH-TYPE TRANSCRIPTIONAL REPRESSOR NEMR"/>
    <property type="match status" value="1"/>
</dbReference>
<dbReference type="SUPFAM" id="SSF48498">
    <property type="entry name" value="Tetracyclin repressor-like, C-terminal domain"/>
    <property type="match status" value="1"/>
</dbReference>
<dbReference type="PROSITE" id="PS50977">
    <property type="entry name" value="HTH_TETR_2"/>
    <property type="match status" value="1"/>
</dbReference>
<evidence type="ECO:0000256" key="1">
    <source>
        <dbReference type="ARBA" id="ARBA00023015"/>
    </source>
</evidence>
<sequence>MRRSVQERARATRRSLLEAAACLFAQQGYAGTSVNDISVRSGRTSGSVYFHYASKEGIALAVVRDGFATWPSLRAHYENHSVPPLHRLVTLSHEIAHALAEDPLTRAGARLWAERGTINVRLPDPFGLWTTATTRLLAQARNRGHLAPHLRPAPTARTLVRTFFGFCTLTEALEGPDALAGRLADWWELTLPSLRGHPRPAAGEPPEPPPAPEPPAPEPPAPEPTLPQQPGRRGAPYDVQR</sequence>
<proteinExistence type="predicted"/>
<dbReference type="InterPro" id="IPR054126">
    <property type="entry name" value="CprB_TetR_C"/>
</dbReference>
<gene>
    <name evidence="7" type="ORF">SAMN05216260_10414</name>
</gene>
<feature type="region of interest" description="Disordered" evidence="5">
    <location>
        <begin position="194"/>
        <end position="241"/>
    </location>
</feature>
<evidence type="ECO:0000259" key="6">
    <source>
        <dbReference type="PROSITE" id="PS50977"/>
    </source>
</evidence>
<dbReference type="SUPFAM" id="SSF46689">
    <property type="entry name" value="Homeodomain-like"/>
    <property type="match status" value="1"/>
</dbReference>
<feature type="domain" description="HTH tetR-type" evidence="6">
    <location>
        <begin position="10"/>
        <end position="70"/>
    </location>
</feature>
<dbReference type="InterPro" id="IPR009057">
    <property type="entry name" value="Homeodomain-like_sf"/>
</dbReference>
<reference evidence="7 8" key="1">
    <citation type="submission" date="2016-10" db="EMBL/GenBank/DDBJ databases">
        <authorList>
            <person name="de Groot N.N."/>
        </authorList>
    </citation>
    <scope>NUCLEOTIDE SEQUENCE [LARGE SCALE GENOMIC DNA]</scope>
    <source>
        <strain evidence="7 8">CGMCC 4.1859</strain>
    </source>
</reference>
<organism evidence="7 8">
    <name type="scientific">Streptomyces griseoaurantiacus</name>
    <dbReference type="NCBI Taxonomy" id="68213"/>
    <lineage>
        <taxon>Bacteria</taxon>
        <taxon>Bacillati</taxon>
        <taxon>Actinomycetota</taxon>
        <taxon>Actinomycetes</taxon>
        <taxon>Kitasatosporales</taxon>
        <taxon>Streptomycetaceae</taxon>
        <taxon>Streptomyces</taxon>
        <taxon>Streptomyces aurantiacus group</taxon>
    </lineage>
</organism>
<evidence type="ECO:0000313" key="8">
    <source>
        <dbReference type="Proteomes" id="UP000198614"/>
    </source>
</evidence>
<protein>
    <submittedName>
        <fullName evidence="7">Transcriptional regulator, TetR family</fullName>
    </submittedName>
</protein>
<keyword evidence="1" id="KW-0805">Transcription regulation</keyword>